<dbReference type="InterPro" id="IPR041983">
    <property type="entry name" value="ADA2-like_ZZ"/>
</dbReference>
<dbReference type="InterPro" id="IPR009057">
    <property type="entry name" value="Homeodomain-like_sf"/>
</dbReference>
<dbReference type="AlphaFoldDB" id="A0A914XHZ8"/>
<dbReference type="PROSITE" id="PS51293">
    <property type="entry name" value="SANT"/>
    <property type="match status" value="1"/>
</dbReference>
<keyword evidence="3" id="KW-0863">Zinc-finger</keyword>
<dbReference type="Pfam" id="PF00249">
    <property type="entry name" value="Myb_DNA-binding"/>
    <property type="match status" value="1"/>
</dbReference>
<keyword evidence="2" id="KW-0479">Metal-binding</keyword>
<dbReference type="CDD" id="cd00167">
    <property type="entry name" value="SANT"/>
    <property type="match status" value="1"/>
</dbReference>
<dbReference type="CDD" id="cd02335">
    <property type="entry name" value="ZZ_ADA2"/>
    <property type="match status" value="1"/>
</dbReference>
<dbReference type="InterPro" id="IPR000433">
    <property type="entry name" value="Znf_ZZ"/>
</dbReference>
<dbReference type="SUPFAM" id="SSF46689">
    <property type="entry name" value="Homeodomain-like"/>
    <property type="match status" value="1"/>
</dbReference>
<dbReference type="SMART" id="SM00717">
    <property type="entry name" value="SANT"/>
    <property type="match status" value="1"/>
</dbReference>
<dbReference type="PROSITE" id="PS50090">
    <property type="entry name" value="MYB_LIKE"/>
    <property type="match status" value="1"/>
</dbReference>
<keyword evidence="8" id="KW-1185">Reference proteome</keyword>
<evidence type="ECO:0000313" key="8">
    <source>
        <dbReference type="Proteomes" id="UP000887566"/>
    </source>
</evidence>
<dbReference type="Proteomes" id="UP000887566">
    <property type="component" value="Unplaced"/>
</dbReference>
<dbReference type="GO" id="GO:0006338">
    <property type="term" value="P:chromatin remodeling"/>
    <property type="evidence" value="ECO:0007669"/>
    <property type="project" value="TreeGrafter"/>
</dbReference>
<dbReference type="GO" id="GO:0003682">
    <property type="term" value="F:chromatin binding"/>
    <property type="evidence" value="ECO:0007669"/>
    <property type="project" value="TreeGrafter"/>
</dbReference>
<feature type="region of interest" description="Disordered" evidence="5">
    <location>
        <begin position="331"/>
        <end position="409"/>
    </location>
</feature>
<reference evidence="9" key="1">
    <citation type="submission" date="2022-11" db="UniProtKB">
        <authorList>
            <consortium name="WormBaseParasite"/>
        </authorList>
    </citation>
    <scope>IDENTIFICATION</scope>
</reference>
<comment type="subcellular location">
    <subcellularLocation>
        <location evidence="1">Nucleus</location>
    </subcellularLocation>
</comment>
<dbReference type="GO" id="GO:0008270">
    <property type="term" value="F:zinc ion binding"/>
    <property type="evidence" value="ECO:0007669"/>
    <property type="project" value="UniProtKB-KW"/>
</dbReference>
<feature type="compositionally biased region" description="Basic and acidic residues" evidence="5">
    <location>
        <begin position="367"/>
        <end position="389"/>
    </location>
</feature>
<dbReference type="PANTHER" id="PTHR12374:SF63">
    <property type="entry name" value="TRANSCRIPTIONAL ADAPTER 2-BETA"/>
    <property type="match status" value="1"/>
</dbReference>
<accession>A0A914XHZ8</accession>
<dbReference type="Pfam" id="PF25299">
    <property type="entry name" value="ZZ_ADA2"/>
    <property type="match status" value="1"/>
</dbReference>
<proteinExistence type="predicted"/>
<dbReference type="GO" id="GO:0070461">
    <property type="term" value="C:SAGA-type complex"/>
    <property type="evidence" value="ECO:0007669"/>
    <property type="project" value="TreeGrafter"/>
</dbReference>
<dbReference type="GO" id="GO:0006357">
    <property type="term" value="P:regulation of transcription by RNA polymerase II"/>
    <property type="evidence" value="ECO:0007669"/>
    <property type="project" value="TreeGrafter"/>
</dbReference>
<evidence type="ECO:0000256" key="1">
    <source>
        <dbReference type="ARBA" id="ARBA00004123"/>
    </source>
</evidence>
<organism evidence="8 9">
    <name type="scientific">Plectus sambesii</name>
    <dbReference type="NCBI Taxonomy" id="2011161"/>
    <lineage>
        <taxon>Eukaryota</taxon>
        <taxon>Metazoa</taxon>
        <taxon>Ecdysozoa</taxon>
        <taxon>Nematoda</taxon>
        <taxon>Chromadorea</taxon>
        <taxon>Plectida</taxon>
        <taxon>Plectina</taxon>
        <taxon>Plectoidea</taxon>
        <taxon>Plectidae</taxon>
        <taxon>Plectus</taxon>
    </lineage>
</organism>
<dbReference type="Gene3D" id="1.10.10.60">
    <property type="entry name" value="Homeodomain-like"/>
    <property type="match status" value="1"/>
</dbReference>
<evidence type="ECO:0000256" key="2">
    <source>
        <dbReference type="ARBA" id="ARBA00022723"/>
    </source>
</evidence>
<dbReference type="InterPro" id="IPR055141">
    <property type="entry name" value="TADA2A_B-like_dom"/>
</dbReference>
<dbReference type="GO" id="GO:0005634">
    <property type="term" value="C:nucleus"/>
    <property type="evidence" value="ECO:0007669"/>
    <property type="project" value="UniProtKB-SubCell"/>
</dbReference>
<dbReference type="PANTHER" id="PTHR12374">
    <property type="entry name" value="TRANSCRIPTIONAL ADAPTOR 2 ADA2 -RELATED"/>
    <property type="match status" value="1"/>
</dbReference>
<feature type="compositionally biased region" description="Polar residues" evidence="5">
    <location>
        <begin position="352"/>
        <end position="364"/>
    </location>
</feature>
<evidence type="ECO:0000256" key="5">
    <source>
        <dbReference type="SAM" id="MobiDB-lite"/>
    </source>
</evidence>
<evidence type="ECO:0000313" key="9">
    <source>
        <dbReference type="WBParaSite" id="PSAMB.scaffold7875size6963.g30656.t1"/>
    </source>
</evidence>
<evidence type="ECO:0000259" key="7">
    <source>
        <dbReference type="PROSITE" id="PS51293"/>
    </source>
</evidence>
<feature type="compositionally biased region" description="Basic and acidic residues" evidence="5">
    <location>
        <begin position="397"/>
        <end position="409"/>
    </location>
</feature>
<name>A0A914XHZ8_9BILA</name>
<evidence type="ECO:0000259" key="6">
    <source>
        <dbReference type="PROSITE" id="PS50090"/>
    </source>
</evidence>
<feature type="domain" description="SANT" evidence="7">
    <location>
        <begin position="81"/>
        <end position="129"/>
    </location>
</feature>
<evidence type="ECO:0000256" key="3">
    <source>
        <dbReference type="ARBA" id="ARBA00022771"/>
    </source>
</evidence>
<evidence type="ECO:0000256" key="4">
    <source>
        <dbReference type="ARBA" id="ARBA00022833"/>
    </source>
</evidence>
<sequence>MASSSGVQEDPKKCTNCAEIVTSAFIECAECKEKPVTLCFLCFSLGAELGDHRRGHDYMVRCPGGLPIFGVGPNDESHGLWTSTEEIALIEAAEKYNLGNWEDVASIVNPKRMVSEVKEHYDRFYLRGRIGQTANRGFVRPMATDHSKEHQEAAAANPLISPPIRNTVHKISYDDLRLLAYMPHRDDFEKDWNNEAEELVSKLLPAPDDDSLDKAVKLAHVDMYVRIVAERRKRKAMARDYDLVPAFFKQEKPGLASKAWQYTPQQYQKIKRENDLREQMKKFAQVMPATEFEEIIDGLAKQDLLKERIEELQKYRKNGVTTLEEGAQFDQIERRMSPAPVQTDRVAASCSADGTVTDDASSTWKRPRIERSDDPRSPSDSIIKIEKQTTDGIDSAAGRKDLPSSPSRTDKRKLLSAAELSHCAAFSIDVNDYMLLKVSVLKEEQQKTQGVPQRTNVRQDAVELKTAVRSALRRAGWLPLLA</sequence>
<feature type="domain" description="Myb-like" evidence="6">
    <location>
        <begin position="73"/>
        <end position="125"/>
    </location>
</feature>
<dbReference type="Pfam" id="PF22941">
    <property type="entry name" value="TADA2A-like_3rd"/>
    <property type="match status" value="1"/>
</dbReference>
<dbReference type="GO" id="GO:0003713">
    <property type="term" value="F:transcription coactivator activity"/>
    <property type="evidence" value="ECO:0007669"/>
    <property type="project" value="TreeGrafter"/>
</dbReference>
<dbReference type="WBParaSite" id="PSAMB.scaffold7875size6963.g30656.t1">
    <property type="protein sequence ID" value="PSAMB.scaffold7875size6963.g30656.t1"/>
    <property type="gene ID" value="PSAMB.scaffold7875size6963.g30656"/>
</dbReference>
<keyword evidence="4" id="KW-0862">Zinc</keyword>
<dbReference type="InterPro" id="IPR001005">
    <property type="entry name" value="SANT/Myb"/>
</dbReference>
<protein>
    <submittedName>
        <fullName evidence="9">Transcriptional adapter</fullName>
    </submittedName>
</protein>
<dbReference type="InterPro" id="IPR017884">
    <property type="entry name" value="SANT_dom"/>
</dbReference>